<dbReference type="PANTHER" id="PTHR34406">
    <property type="entry name" value="PROTEIN YCEI"/>
    <property type="match status" value="1"/>
</dbReference>
<evidence type="ECO:0000259" key="2">
    <source>
        <dbReference type="SMART" id="SM00867"/>
    </source>
</evidence>
<dbReference type="AlphaFoldDB" id="A0AA41W4P7"/>
<proteinExistence type="predicted"/>
<dbReference type="InterPro" id="IPR036761">
    <property type="entry name" value="TTHA0802/YceI-like_sf"/>
</dbReference>
<name>A0AA41W4P7_9GAMM</name>
<protein>
    <submittedName>
        <fullName evidence="3">YceI family protein</fullName>
    </submittedName>
</protein>
<dbReference type="InterPro" id="IPR027016">
    <property type="entry name" value="UCP029811"/>
</dbReference>
<dbReference type="Pfam" id="PF04264">
    <property type="entry name" value="YceI"/>
    <property type="match status" value="1"/>
</dbReference>
<dbReference type="RefSeq" id="WP_251260279.1">
    <property type="nucleotide sequence ID" value="NZ_JAMQGP010000002.1"/>
</dbReference>
<evidence type="ECO:0000313" key="3">
    <source>
        <dbReference type="EMBL" id="MCM2678904.1"/>
    </source>
</evidence>
<gene>
    <name evidence="3" type="ORF">NAF29_04340</name>
</gene>
<keyword evidence="4" id="KW-1185">Reference proteome</keyword>
<evidence type="ECO:0000313" key="4">
    <source>
        <dbReference type="Proteomes" id="UP001165393"/>
    </source>
</evidence>
<keyword evidence="1" id="KW-0732">Signal</keyword>
<dbReference type="InterPro" id="IPR007372">
    <property type="entry name" value="Lipid/polyisoprenoid-bd_YceI"/>
</dbReference>
<dbReference type="Gene3D" id="2.40.128.110">
    <property type="entry name" value="Lipid/polyisoprenoid-binding, YceI-like"/>
    <property type="match status" value="1"/>
</dbReference>
<sequence>MKFSLMPLCLLLINSVAWADWQSVPEESEINFISIKKGSVAETHRFDAFSLSFSETGKAKLTIDLSSVNTGIDIRNERMKEVLFEVAQYPSATFTAEVDDVKMSELMIGDRIQRNVEGQFTMHGKTVPMTMTLKAVKLAGGDVLVTTVAPAIIDAKNFDLVNGILKLQELAGLPSIASAIPVTFEILMRKQ</sequence>
<dbReference type="SMART" id="SM00867">
    <property type="entry name" value="YceI"/>
    <property type="match status" value="1"/>
</dbReference>
<accession>A0AA41W4P7</accession>
<feature type="signal peptide" evidence="1">
    <location>
        <begin position="1"/>
        <end position="19"/>
    </location>
</feature>
<dbReference type="SUPFAM" id="SSF101874">
    <property type="entry name" value="YceI-like"/>
    <property type="match status" value="1"/>
</dbReference>
<evidence type="ECO:0000256" key="1">
    <source>
        <dbReference type="SAM" id="SignalP"/>
    </source>
</evidence>
<organism evidence="3 4">
    <name type="scientific">Echinimonas agarilytica</name>
    <dbReference type="NCBI Taxonomy" id="1215918"/>
    <lineage>
        <taxon>Bacteria</taxon>
        <taxon>Pseudomonadati</taxon>
        <taxon>Pseudomonadota</taxon>
        <taxon>Gammaproteobacteria</taxon>
        <taxon>Alteromonadales</taxon>
        <taxon>Echinimonadaceae</taxon>
        <taxon>Echinimonas</taxon>
    </lineage>
</organism>
<dbReference type="Proteomes" id="UP001165393">
    <property type="component" value="Unassembled WGS sequence"/>
</dbReference>
<reference evidence="3 4" key="1">
    <citation type="journal article" date="2013" name="Antonie Van Leeuwenhoek">
        <title>Echinimonas agarilytica gen. nov., sp. nov., a new gammaproteobacterium isolated from the sea urchin Strongylocentrotus intermedius.</title>
        <authorList>
            <person name="Nedashkovskaya O.I."/>
            <person name="Stenkova A.M."/>
            <person name="Zhukova N.V."/>
            <person name="Van Trappen S."/>
            <person name="Lee J.S."/>
            <person name="Kim S.B."/>
        </authorList>
    </citation>
    <scope>NUCLEOTIDE SEQUENCE [LARGE SCALE GENOMIC DNA]</scope>
    <source>
        <strain evidence="3 4">KMM 6351</strain>
    </source>
</reference>
<dbReference type="PIRSF" id="PIRSF029811">
    <property type="entry name" value="UCP029811"/>
    <property type="match status" value="1"/>
</dbReference>
<comment type="caution">
    <text evidence="3">The sequence shown here is derived from an EMBL/GenBank/DDBJ whole genome shotgun (WGS) entry which is preliminary data.</text>
</comment>
<feature type="domain" description="Lipid/polyisoprenoid-binding YceI-like" evidence="2">
    <location>
        <begin position="20"/>
        <end position="189"/>
    </location>
</feature>
<dbReference type="PANTHER" id="PTHR34406:SF1">
    <property type="entry name" value="PROTEIN YCEI"/>
    <property type="match status" value="1"/>
</dbReference>
<dbReference type="EMBL" id="JAMQGP010000002">
    <property type="protein sequence ID" value="MCM2678904.1"/>
    <property type="molecule type" value="Genomic_DNA"/>
</dbReference>
<feature type="chain" id="PRO_5041200915" evidence="1">
    <location>
        <begin position="20"/>
        <end position="191"/>
    </location>
</feature>